<evidence type="ECO:0000313" key="1">
    <source>
        <dbReference type="EMBL" id="VDP15535.1"/>
    </source>
</evidence>
<organism evidence="2 3">
    <name type="scientific">Heligmosomoides polygyrus</name>
    <name type="common">Parasitic roundworm</name>
    <dbReference type="NCBI Taxonomy" id="6339"/>
    <lineage>
        <taxon>Eukaryota</taxon>
        <taxon>Metazoa</taxon>
        <taxon>Ecdysozoa</taxon>
        <taxon>Nematoda</taxon>
        <taxon>Chromadorea</taxon>
        <taxon>Rhabditida</taxon>
        <taxon>Rhabditina</taxon>
        <taxon>Rhabditomorpha</taxon>
        <taxon>Strongyloidea</taxon>
        <taxon>Heligmosomidae</taxon>
        <taxon>Heligmosomoides</taxon>
    </lineage>
</organism>
<dbReference type="Proteomes" id="UP000050761">
    <property type="component" value="Unassembled WGS sequence"/>
</dbReference>
<evidence type="ECO:0000313" key="3">
    <source>
        <dbReference type="WBParaSite" id="HPBE_0001955801-mRNA-1"/>
    </source>
</evidence>
<keyword evidence="2" id="KW-1185">Reference proteome</keyword>
<sequence length="289" mass="32684">MTNACGLIKASEAEVNRLDQPFAFPEERKDCEEYIREKTAQLNHLMRTNKVDFKKDELSQQAILIASCQETASCEQPATGNSGNNYESAGEAAASITYVPVIGDKYYGAVNILKKQYDRSASIADILINEIEKIPRAHDTPRSCRDTLSAITSRIIHLEQTGVSLNADRVWRRMILSKFTEHICSTVIRKETVAGISFEVKDIREAIDEIITLQETTELTTATLFGTYPHDTDNDRFSRQNESQQIELCSHWRTLPLCLGEVHPPQYCTAFSTPEERRNEVIGKTNHQQ</sequence>
<name>A0A183GBR7_HELPZ</name>
<evidence type="ECO:0000313" key="2">
    <source>
        <dbReference type="Proteomes" id="UP000050761"/>
    </source>
</evidence>
<gene>
    <name evidence="1" type="ORF">HPBE_LOCUS19557</name>
</gene>
<dbReference type="EMBL" id="UZAH01031455">
    <property type="protein sequence ID" value="VDP15535.1"/>
    <property type="molecule type" value="Genomic_DNA"/>
</dbReference>
<dbReference type="WBParaSite" id="HPBE_0001955801-mRNA-1">
    <property type="protein sequence ID" value="HPBE_0001955801-mRNA-1"/>
    <property type="gene ID" value="HPBE_0001955801"/>
</dbReference>
<dbReference type="Pfam" id="PF03564">
    <property type="entry name" value="DUF1759"/>
    <property type="match status" value="1"/>
</dbReference>
<reference evidence="1 2" key="1">
    <citation type="submission" date="2018-11" db="EMBL/GenBank/DDBJ databases">
        <authorList>
            <consortium name="Pathogen Informatics"/>
        </authorList>
    </citation>
    <scope>NUCLEOTIDE SEQUENCE [LARGE SCALE GENOMIC DNA]</scope>
</reference>
<reference evidence="3" key="2">
    <citation type="submission" date="2019-09" db="UniProtKB">
        <authorList>
            <consortium name="WormBaseParasite"/>
        </authorList>
    </citation>
    <scope>IDENTIFICATION</scope>
</reference>
<accession>A0A3P8CB60</accession>
<dbReference type="OrthoDB" id="5864837at2759"/>
<protein>
    <submittedName>
        <fullName evidence="1 3">Uncharacterized protein</fullName>
    </submittedName>
</protein>
<accession>A0A183GBR7</accession>
<dbReference type="InterPro" id="IPR005312">
    <property type="entry name" value="DUF1759"/>
</dbReference>
<proteinExistence type="predicted"/>
<dbReference type="AlphaFoldDB" id="A0A183GBR7"/>